<dbReference type="InterPro" id="IPR050316">
    <property type="entry name" value="Tyrosinase/Hemocyanin"/>
</dbReference>
<dbReference type="PANTHER" id="PTHR11474">
    <property type="entry name" value="TYROSINASE FAMILY MEMBER"/>
    <property type="match status" value="1"/>
</dbReference>
<dbReference type="PANTHER" id="PTHR11474:SF125">
    <property type="entry name" value="N-ACETYL-6-HYDROXYTRYPTOPHAN OXIDASE IVOB-RELATED"/>
    <property type="match status" value="1"/>
</dbReference>
<dbReference type="STRING" id="1043004.A0A074WJS2"/>
<dbReference type="GeneID" id="25414053"/>
<dbReference type="Pfam" id="PF00264">
    <property type="entry name" value="Tyrosinase"/>
    <property type="match status" value="1"/>
</dbReference>
<gene>
    <name evidence="6" type="ORF">M436DRAFT_66478</name>
</gene>
<dbReference type="PROSITE" id="PS00498">
    <property type="entry name" value="TYROSINASE_2"/>
    <property type="match status" value="1"/>
</dbReference>
<dbReference type="SUPFAM" id="SSF48056">
    <property type="entry name" value="Di-copper centre-containing domain"/>
    <property type="match status" value="1"/>
</dbReference>
<dbReference type="GO" id="GO:0046872">
    <property type="term" value="F:metal ion binding"/>
    <property type="evidence" value="ECO:0007669"/>
    <property type="project" value="UniProtKB-KW"/>
</dbReference>
<dbReference type="HOGENOM" id="CLU_035914_0_0_1"/>
<dbReference type="RefSeq" id="XP_013424360.1">
    <property type="nucleotide sequence ID" value="XM_013568906.1"/>
</dbReference>
<proteinExistence type="predicted"/>
<dbReference type="EMBL" id="KL584718">
    <property type="protein sequence ID" value="KEQ70067.1"/>
    <property type="molecule type" value="Genomic_DNA"/>
</dbReference>
<dbReference type="OrthoDB" id="6132182at2759"/>
<feature type="signal peptide" evidence="3">
    <location>
        <begin position="1"/>
        <end position="19"/>
    </location>
</feature>
<dbReference type="PROSITE" id="PS00497">
    <property type="entry name" value="TYROSINASE_1"/>
    <property type="match status" value="1"/>
</dbReference>
<dbReference type="InterPro" id="IPR008922">
    <property type="entry name" value="Di-copper_centre_dom_sf"/>
</dbReference>
<name>A0A074WJS2_9PEZI</name>
<dbReference type="AlphaFoldDB" id="A0A074WJS2"/>
<evidence type="ECO:0000313" key="6">
    <source>
        <dbReference type="EMBL" id="KEQ70067.1"/>
    </source>
</evidence>
<dbReference type="Proteomes" id="UP000027730">
    <property type="component" value="Unassembled WGS sequence"/>
</dbReference>
<feature type="chain" id="PRO_5001701532" evidence="3">
    <location>
        <begin position="20"/>
        <end position="390"/>
    </location>
</feature>
<keyword evidence="7" id="KW-1185">Reference proteome</keyword>
<dbReference type="InterPro" id="IPR002227">
    <property type="entry name" value="Tyrosinase_Cu-bd"/>
</dbReference>
<reference evidence="6 7" key="1">
    <citation type="journal article" date="2014" name="BMC Genomics">
        <title>Genome sequencing of four Aureobasidium pullulans varieties: biotechnological potential, stress tolerance, and description of new species.</title>
        <authorList>
            <person name="Gostin Ar C."/>
            <person name="Ohm R.A."/>
            <person name="Kogej T."/>
            <person name="Sonjak S."/>
            <person name="Turk M."/>
            <person name="Zajc J."/>
            <person name="Zalar P."/>
            <person name="Grube M."/>
            <person name="Sun H."/>
            <person name="Han J."/>
            <person name="Sharma A."/>
            <person name="Chiniquy J."/>
            <person name="Ngan C.Y."/>
            <person name="Lipzen A."/>
            <person name="Barry K."/>
            <person name="Grigoriev I.V."/>
            <person name="Gunde-Cimerman N."/>
        </authorList>
    </citation>
    <scope>NUCLEOTIDE SEQUENCE [LARGE SCALE GENOMIC DNA]</scope>
    <source>
        <strain evidence="6 7">CBS 147.97</strain>
    </source>
</reference>
<sequence>MHFSILATAVSLLCASATAFTPASTSGTDKLNDHGMTKLKTYLHKNRGQNTCNLDTAVKRQEWSTLSNANKKKYINAVLCLQSKPAKSGSIAPGAKSRYDDFLATHINQTLTIHGTGNFLSWHRYYTYTFEEALRNECGYRGYLPYANWGKYAEDLLNSPIFDGSAYSISGNGEYRNYSGAFIPSEATPLIHLPAGSGGGCVTTGPFKDMTVNLGPVAPVFTDVPPNPRPDGLGYNPRCLRRDVGAYAASIASTDANSTDLIRQNSYIGDFQTVMQGDFAAGLLGVHTAGHYFAGGDGGGDIFVSPSDPWFWLHHAQIDRTWWIWQNQDPASRSTAKGNNSLAGTITLNNLPPSRNTRLDDVIDLGVNAKSILVEDVLSTTSGPFCYVYV</sequence>
<evidence type="ECO:0000256" key="1">
    <source>
        <dbReference type="ARBA" id="ARBA00022723"/>
    </source>
</evidence>
<accession>A0A074WJS2</accession>
<feature type="domain" description="Tyrosinase copper-binding" evidence="5">
    <location>
        <begin position="308"/>
        <end position="319"/>
    </location>
</feature>
<evidence type="ECO:0000313" key="7">
    <source>
        <dbReference type="Proteomes" id="UP000027730"/>
    </source>
</evidence>
<feature type="domain" description="Tyrosinase copper-binding" evidence="4">
    <location>
        <begin position="114"/>
        <end position="131"/>
    </location>
</feature>
<keyword evidence="2" id="KW-0560">Oxidoreductase</keyword>
<dbReference type="GO" id="GO:0016491">
    <property type="term" value="F:oxidoreductase activity"/>
    <property type="evidence" value="ECO:0007669"/>
    <property type="project" value="UniProtKB-KW"/>
</dbReference>
<keyword evidence="1" id="KW-0479">Metal-binding</keyword>
<keyword evidence="3" id="KW-0732">Signal</keyword>
<dbReference type="PRINTS" id="PR00092">
    <property type="entry name" value="TYROSINASE"/>
</dbReference>
<dbReference type="Gene3D" id="1.10.1280.10">
    <property type="entry name" value="Di-copper center containing domain from catechol oxidase"/>
    <property type="match status" value="1"/>
</dbReference>
<organism evidence="6 7">
    <name type="scientific">Aureobasidium namibiae CBS 147.97</name>
    <dbReference type="NCBI Taxonomy" id="1043004"/>
    <lineage>
        <taxon>Eukaryota</taxon>
        <taxon>Fungi</taxon>
        <taxon>Dikarya</taxon>
        <taxon>Ascomycota</taxon>
        <taxon>Pezizomycotina</taxon>
        <taxon>Dothideomycetes</taxon>
        <taxon>Dothideomycetidae</taxon>
        <taxon>Dothideales</taxon>
        <taxon>Saccotheciaceae</taxon>
        <taxon>Aureobasidium</taxon>
    </lineage>
</organism>
<evidence type="ECO:0000259" key="5">
    <source>
        <dbReference type="PROSITE" id="PS00498"/>
    </source>
</evidence>
<evidence type="ECO:0000256" key="2">
    <source>
        <dbReference type="ARBA" id="ARBA00023002"/>
    </source>
</evidence>
<evidence type="ECO:0000256" key="3">
    <source>
        <dbReference type="SAM" id="SignalP"/>
    </source>
</evidence>
<evidence type="ECO:0000259" key="4">
    <source>
        <dbReference type="PROSITE" id="PS00497"/>
    </source>
</evidence>
<protein>
    <submittedName>
        <fullName evidence="6">Di-copper centre-containing protein</fullName>
    </submittedName>
</protein>